<dbReference type="EMBL" id="LGRX02021788">
    <property type="protein sequence ID" value="KAK3256307.1"/>
    <property type="molecule type" value="Genomic_DNA"/>
</dbReference>
<feature type="short sequence motif" description="Histidine triad motif" evidence="4 7">
    <location>
        <begin position="104"/>
        <end position="108"/>
    </location>
</feature>
<name>A0AAE0KPV0_9CHLO</name>
<feature type="binding site" evidence="5">
    <location>
        <position position="108"/>
    </location>
    <ligand>
        <name>substrate</name>
    </ligand>
</feature>
<dbReference type="InterPro" id="IPR039383">
    <property type="entry name" value="FHIT"/>
</dbReference>
<dbReference type="InterPro" id="IPR001310">
    <property type="entry name" value="Histidine_triad_HIT"/>
</dbReference>
<dbReference type="InterPro" id="IPR051884">
    <property type="entry name" value="Bis(5'-adenosyl)-TPase_reg"/>
</dbReference>
<dbReference type="InterPro" id="IPR036265">
    <property type="entry name" value="HIT-like_sf"/>
</dbReference>
<proteinExistence type="predicted"/>
<dbReference type="CDD" id="cd01275">
    <property type="entry name" value="FHIT"/>
    <property type="match status" value="1"/>
</dbReference>
<evidence type="ECO:0000313" key="10">
    <source>
        <dbReference type="Proteomes" id="UP001190700"/>
    </source>
</evidence>
<keyword evidence="10" id="KW-1185">Reference proteome</keyword>
<dbReference type="GO" id="GO:0000166">
    <property type="term" value="F:nucleotide binding"/>
    <property type="evidence" value="ECO:0007669"/>
    <property type="project" value="UniProtKB-KW"/>
</dbReference>
<dbReference type="PROSITE" id="PS51084">
    <property type="entry name" value="HIT_2"/>
    <property type="match status" value="1"/>
</dbReference>
<evidence type="ECO:0000256" key="6">
    <source>
        <dbReference type="PIRSR" id="PIRSR639383-3"/>
    </source>
</evidence>
<feature type="site" description="Important for induction of apoptosis" evidence="6">
    <location>
        <position position="124"/>
    </location>
</feature>
<dbReference type="InterPro" id="IPR011146">
    <property type="entry name" value="HIT-like"/>
</dbReference>
<evidence type="ECO:0000256" key="5">
    <source>
        <dbReference type="PIRSR" id="PIRSR639383-2"/>
    </source>
</evidence>
<gene>
    <name evidence="9" type="ORF">CYMTET_34549</name>
</gene>
<dbReference type="GO" id="GO:0047627">
    <property type="term" value="F:adenylylsulfatase activity"/>
    <property type="evidence" value="ECO:0007669"/>
    <property type="project" value="UniProtKB-ARBA"/>
</dbReference>
<keyword evidence="1" id="KW-0547">Nucleotide-binding</keyword>
<evidence type="ECO:0000256" key="7">
    <source>
        <dbReference type="PROSITE-ProRule" id="PRU00464"/>
    </source>
</evidence>
<evidence type="ECO:0000313" key="9">
    <source>
        <dbReference type="EMBL" id="KAK3256307.1"/>
    </source>
</evidence>
<feature type="binding site" evidence="5">
    <location>
        <position position="37"/>
    </location>
    <ligand>
        <name>substrate</name>
    </ligand>
</feature>
<dbReference type="SUPFAM" id="SSF54197">
    <property type="entry name" value="HIT-like"/>
    <property type="match status" value="1"/>
</dbReference>
<dbReference type="Pfam" id="PF01230">
    <property type="entry name" value="HIT"/>
    <property type="match status" value="1"/>
</dbReference>
<keyword evidence="2" id="KW-0378">Hydrolase</keyword>
<dbReference type="AlphaFoldDB" id="A0AAE0KPV0"/>
<dbReference type="PANTHER" id="PTHR46243">
    <property type="entry name" value="BIS(5'-ADENOSYL)-TRIPHOSPHATASE"/>
    <property type="match status" value="1"/>
</dbReference>
<protein>
    <recommendedName>
        <fullName evidence="8">HIT domain-containing protein</fullName>
    </recommendedName>
</protein>
<accession>A0AAE0KPV0</accession>
<reference evidence="9 10" key="1">
    <citation type="journal article" date="2015" name="Genome Biol. Evol.">
        <title>Comparative Genomics of a Bacterivorous Green Alga Reveals Evolutionary Causalities and Consequences of Phago-Mixotrophic Mode of Nutrition.</title>
        <authorList>
            <person name="Burns J.A."/>
            <person name="Paasch A."/>
            <person name="Narechania A."/>
            <person name="Kim E."/>
        </authorList>
    </citation>
    <scope>NUCLEOTIDE SEQUENCE [LARGE SCALE GENOMIC DNA]</scope>
    <source>
        <strain evidence="9 10">PLY_AMNH</strain>
    </source>
</reference>
<dbReference type="FunFam" id="3.30.428.10:FF:000011">
    <property type="entry name" value="Fragile histidine triad"/>
    <property type="match status" value="1"/>
</dbReference>
<dbReference type="Proteomes" id="UP001190700">
    <property type="component" value="Unassembled WGS sequence"/>
</dbReference>
<dbReference type="PANTHER" id="PTHR46243:SF1">
    <property type="entry name" value="BIS(5'-ADENOSYL)-TRIPHOSPHATASE"/>
    <property type="match status" value="1"/>
</dbReference>
<organism evidence="9 10">
    <name type="scientific">Cymbomonas tetramitiformis</name>
    <dbReference type="NCBI Taxonomy" id="36881"/>
    <lineage>
        <taxon>Eukaryota</taxon>
        <taxon>Viridiplantae</taxon>
        <taxon>Chlorophyta</taxon>
        <taxon>Pyramimonadophyceae</taxon>
        <taxon>Pyramimonadales</taxon>
        <taxon>Pyramimonadaceae</taxon>
        <taxon>Cymbomonas</taxon>
    </lineage>
</organism>
<sequence length="164" mass="18463">MSSTPEIKQVETHQFGPYKIRTSEVFLSTPLSLAMVNLKPVVPGHVLIIPRRVALRFQDLSHEEVADIWTLAQRVGSVIEPHFGAVSLTFAIQDGAAAGQTVPHVHIHCLPRKMGDFENNDEVYDKIDEHAEQMKERLDLDKERVVRTPDEMAAEAAELRVLFT</sequence>
<feature type="active site" description="Tele-AMP-histidine intermediate" evidence="3">
    <location>
        <position position="106"/>
    </location>
</feature>
<evidence type="ECO:0000256" key="4">
    <source>
        <dbReference type="PIRSR" id="PIRSR601310-3"/>
    </source>
</evidence>
<comment type="caution">
    <text evidence="9">The sequence shown here is derived from an EMBL/GenBank/DDBJ whole genome shotgun (WGS) entry which is preliminary data.</text>
</comment>
<feature type="domain" description="HIT" evidence="8">
    <location>
        <begin position="11"/>
        <end position="119"/>
    </location>
</feature>
<dbReference type="Gene3D" id="3.30.428.10">
    <property type="entry name" value="HIT-like"/>
    <property type="match status" value="1"/>
</dbReference>
<evidence type="ECO:0000259" key="8">
    <source>
        <dbReference type="PROSITE" id="PS51084"/>
    </source>
</evidence>
<evidence type="ECO:0000256" key="2">
    <source>
        <dbReference type="ARBA" id="ARBA00022801"/>
    </source>
</evidence>
<feature type="binding site" evidence="5">
    <location>
        <begin position="99"/>
        <end position="102"/>
    </location>
    <ligand>
        <name>substrate</name>
    </ligand>
</feature>
<evidence type="ECO:0000256" key="1">
    <source>
        <dbReference type="ARBA" id="ARBA00022741"/>
    </source>
</evidence>
<feature type="binding site" evidence="5">
    <location>
        <position position="93"/>
    </location>
    <ligand>
        <name>substrate</name>
    </ligand>
</feature>
<evidence type="ECO:0000256" key="3">
    <source>
        <dbReference type="PIRSR" id="PIRSR601310-1"/>
    </source>
</evidence>
<dbReference type="PRINTS" id="PR00332">
    <property type="entry name" value="HISTRIAD"/>
</dbReference>